<keyword evidence="4" id="KW-0167">Capsid protein</keyword>
<accession>A0AAE3LU27</accession>
<dbReference type="GO" id="GO:0030435">
    <property type="term" value="P:sporulation resulting in formation of a cellular spore"/>
    <property type="evidence" value="ECO:0007669"/>
    <property type="project" value="UniProtKB-KW"/>
</dbReference>
<evidence type="ECO:0000256" key="3">
    <source>
        <dbReference type="ARBA" id="ARBA00024344"/>
    </source>
</evidence>
<evidence type="ECO:0000313" key="5">
    <source>
        <dbReference type="Proteomes" id="UP001209318"/>
    </source>
</evidence>
<gene>
    <name evidence="4" type="ORF">OEV98_16100</name>
</gene>
<sequence>MLNDYLDPIHSKGMPDQADSAIAMDFLITAKTGVRNYAIALTEATSPEVKAVLRNQLKSAIQLQTEIYQLMMEKEWFHPYDLPKQFEIDLRSAELAVQIASLPLFPKDTDRLGTFATPEN</sequence>
<dbReference type="PANTHER" id="PTHR39183:SF1">
    <property type="entry name" value="SPORE COAT PROTEIN F-LIKE PROTEIN YHCQ"/>
    <property type="match status" value="1"/>
</dbReference>
<evidence type="ECO:0000313" key="4">
    <source>
        <dbReference type="EMBL" id="MCU9615058.1"/>
    </source>
</evidence>
<dbReference type="Proteomes" id="UP001209318">
    <property type="component" value="Unassembled WGS sequence"/>
</dbReference>
<proteinExistence type="inferred from homology"/>
<dbReference type="Pfam" id="PF07875">
    <property type="entry name" value="Coat_F"/>
    <property type="match status" value="1"/>
</dbReference>
<dbReference type="AlphaFoldDB" id="A0AAE3LU27"/>
<comment type="similarity">
    <text evidence="3">Belongs to the CotF family.</text>
</comment>
<protein>
    <submittedName>
        <fullName evidence="4">Spore coat protein</fullName>
    </submittedName>
</protein>
<evidence type="ECO:0000256" key="2">
    <source>
        <dbReference type="ARBA" id="ARBA00024325"/>
    </source>
</evidence>
<comment type="subcellular location">
    <subcellularLocation>
        <location evidence="2">Spore coat</location>
    </subcellularLocation>
</comment>
<dbReference type="EMBL" id="JAOUSF010000006">
    <property type="protein sequence ID" value="MCU9615058.1"/>
    <property type="molecule type" value="Genomic_DNA"/>
</dbReference>
<evidence type="ECO:0000256" key="1">
    <source>
        <dbReference type="ARBA" id="ARBA00022969"/>
    </source>
</evidence>
<dbReference type="PANTHER" id="PTHR39183">
    <property type="entry name" value="SPORE COAT PROTEIN F-LIKE PROTEIN YHCQ"/>
    <property type="match status" value="1"/>
</dbReference>
<comment type="caution">
    <text evidence="4">The sequence shown here is derived from an EMBL/GenBank/DDBJ whole genome shotgun (WGS) entry which is preliminary data.</text>
</comment>
<dbReference type="InterPro" id="IPR012851">
    <property type="entry name" value="Spore_coat_CotF-like"/>
</dbReference>
<organism evidence="4 5">
    <name type="scientific">Perspicuibacillus lycopersici</name>
    <dbReference type="NCBI Taxonomy" id="1325689"/>
    <lineage>
        <taxon>Bacteria</taxon>
        <taxon>Bacillati</taxon>
        <taxon>Bacillota</taxon>
        <taxon>Bacilli</taxon>
        <taxon>Bacillales</taxon>
        <taxon>Bacillaceae</taxon>
        <taxon>Perspicuibacillus</taxon>
    </lineage>
</organism>
<dbReference type="RefSeq" id="WP_263074375.1">
    <property type="nucleotide sequence ID" value="NZ_JAOUSF010000006.1"/>
</dbReference>
<dbReference type="Gene3D" id="1.20.1260.10">
    <property type="match status" value="1"/>
</dbReference>
<keyword evidence="1" id="KW-0749">Sporulation</keyword>
<name>A0AAE3LU27_9BACI</name>
<keyword evidence="5" id="KW-1185">Reference proteome</keyword>
<dbReference type="InterPro" id="IPR012347">
    <property type="entry name" value="Ferritin-like"/>
</dbReference>
<reference evidence="4" key="1">
    <citation type="submission" date="2022-10" db="EMBL/GenBank/DDBJ databases">
        <title>Description of Fervidibacillus gen. nov. in the family Fervidibacillaceae fam. nov. with two species, Fervidibacillus albus sp. nov., and Fervidibacillus halotolerans sp. nov., isolated from tidal flat sediments.</title>
        <authorList>
            <person name="Kwon K.K."/>
            <person name="Yang S.-H."/>
        </authorList>
    </citation>
    <scope>NUCLEOTIDE SEQUENCE</scope>
    <source>
        <strain evidence="4">JCM 19140</strain>
    </source>
</reference>
<keyword evidence="4" id="KW-0946">Virion</keyword>